<proteinExistence type="predicted"/>
<sequence length="72" mass="8533">MGSRFPLLPNFRDPLQSGLQVRLFLLLQKNSVLFGGFFSVLEKSFFHPNFKVKIRCYLKVFSIFQMHFFSKI</sequence>
<name>A0ABR4ZT64_9FLAO</name>
<comment type="caution">
    <text evidence="1">The sequence shown here is derived from an EMBL/GenBank/DDBJ whole genome shotgun (WGS) entry which is preliminary data.</text>
</comment>
<evidence type="ECO:0000313" key="2">
    <source>
        <dbReference type="Proteomes" id="UP000031275"/>
    </source>
</evidence>
<gene>
    <name evidence="1" type="ORF">OA84_00920</name>
</gene>
<reference evidence="1 2" key="1">
    <citation type="submission" date="2014-10" db="EMBL/GenBank/DDBJ databases">
        <title>Kaistella solincola genome.</title>
        <authorList>
            <person name="Newman J.D."/>
        </authorList>
    </citation>
    <scope>NUCLEOTIDE SEQUENCE [LARGE SCALE GENOMIC DNA]</scope>
    <source>
        <strain evidence="1 2">DSM 22468</strain>
    </source>
</reference>
<keyword evidence="2" id="KW-1185">Reference proteome</keyword>
<dbReference type="EMBL" id="JSYK01000002">
    <property type="protein sequence ID" value="KIA84147.1"/>
    <property type="molecule type" value="Genomic_DNA"/>
</dbReference>
<accession>A0ABR4ZT64</accession>
<organism evidence="1 2">
    <name type="scientific">Kaistella solincola</name>
    <dbReference type="NCBI Taxonomy" id="510955"/>
    <lineage>
        <taxon>Bacteria</taxon>
        <taxon>Pseudomonadati</taxon>
        <taxon>Bacteroidota</taxon>
        <taxon>Flavobacteriia</taxon>
        <taxon>Flavobacteriales</taxon>
        <taxon>Weeksellaceae</taxon>
        <taxon>Chryseobacterium group</taxon>
        <taxon>Kaistella</taxon>
    </lineage>
</organism>
<protein>
    <submittedName>
        <fullName evidence="1">Uncharacterized protein</fullName>
    </submittedName>
</protein>
<evidence type="ECO:0000313" key="1">
    <source>
        <dbReference type="EMBL" id="KIA84147.1"/>
    </source>
</evidence>
<dbReference type="Proteomes" id="UP000031275">
    <property type="component" value="Unassembled WGS sequence"/>
</dbReference>